<evidence type="ECO:0000313" key="2">
    <source>
        <dbReference type="Proteomes" id="UP001198034"/>
    </source>
</evidence>
<dbReference type="SUPFAM" id="SSF52540">
    <property type="entry name" value="P-loop containing nucleoside triphosphate hydrolases"/>
    <property type="match status" value="1"/>
</dbReference>
<keyword evidence="2" id="KW-1185">Reference proteome</keyword>
<organism evidence="1 2">
    <name type="scientific">Deefgea salmonis</name>
    <dbReference type="NCBI Taxonomy" id="2875502"/>
    <lineage>
        <taxon>Bacteria</taxon>
        <taxon>Pseudomonadati</taxon>
        <taxon>Pseudomonadota</taxon>
        <taxon>Betaproteobacteria</taxon>
        <taxon>Neisseriales</taxon>
        <taxon>Chitinibacteraceae</taxon>
        <taxon>Deefgea</taxon>
    </lineage>
</organism>
<dbReference type="EMBL" id="JAJAWG010000011">
    <property type="protein sequence ID" value="MCB5197213.1"/>
    <property type="molecule type" value="Genomic_DNA"/>
</dbReference>
<accession>A0ABS8BNA0</accession>
<dbReference type="InterPro" id="IPR027417">
    <property type="entry name" value="P-loop_NTPase"/>
</dbReference>
<proteinExistence type="predicted"/>
<name>A0ABS8BNA0_9NEIS</name>
<dbReference type="Gene3D" id="3.40.50.300">
    <property type="entry name" value="P-loop containing nucleotide triphosphate hydrolases"/>
    <property type="match status" value="1"/>
</dbReference>
<dbReference type="RefSeq" id="WP_226764939.1">
    <property type="nucleotide sequence ID" value="NZ_JAJAWG010000011.1"/>
</dbReference>
<reference evidence="1 2" key="1">
    <citation type="submission" date="2021-10" db="EMBL/GenBank/DDBJ databases">
        <authorList>
            <person name="Chen M."/>
        </authorList>
    </citation>
    <scope>NUCLEOTIDE SEQUENCE [LARGE SCALE GENOMIC DNA]</scope>
    <source>
        <strain evidence="1 2">H3-26</strain>
    </source>
</reference>
<sequence>MSTELFEYVCNELVKLVGKKLDYISKRNSVEIISIDHKEERILATREHGGDFSVTFERIRRVTEALSRGKLIDINEALASGGNERSAIEAFFANLPHVGFYKGNSKYNKFPQKRIAWFENELHVSGEVFDASNQPHTPPPPSRPITSALPKPFILLAGISGTGKTRFVRQQANASVVADIKNFELIAVRPDWHEPSDLLGYVSRIDGTRYVATPFLQFMAAAWRDAAERGAAYQLKAPSEMTPFWVCLDEMNLAPVEQYFADYLSVLETREWSEDGYRSEPIFAPAKLLKSSDADVLDQLRSDLGFADEEWIGLWAYFVEHGMPLPPNLIVAGTVNMDETTHGFSRKVIDRAFTIDFGEFFPNDYQHYFEPKRQPVTLGFPLDSRIASAEELKDVAADPDGSQSIAFLQRINDVFKATPFELAFRALNELLVMLKCFSPQTDAQLYAVWDDFLMAKLLPRLEGDEDKLQVNGDDSLLIQLKTRLATEFASTAARPDLFNTQLVDGTSPDIPFRSLKKLGWMQDRLVRDRFTSFWP</sequence>
<comment type="caution">
    <text evidence="1">The sequence shown here is derived from an EMBL/GenBank/DDBJ whole genome shotgun (WGS) entry which is preliminary data.</text>
</comment>
<evidence type="ECO:0000313" key="1">
    <source>
        <dbReference type="EMBL" id="MCB5197213.1"/>
    </source>
</evidence>
<dbReference type="Proteomes" id="UP001198034">
    <property type="component" value="Unassembled WGS sequence"/>
</dbReference>
<gene>
    <name evidence="1" type="ORF">LG219_13170</name>
</gene>
<protein>
    <submittedName>
        <fullName evidence="1">AAA family ATPase</fullName>
    </submittedName>
</protein>